<dbReference type="NCBIfam" id="TIGR00174">
    <property type="entry name" value="miaA"/>
    <property type="match status" value="1"/>
</dbReference>
<evidence type="ECO:0000256" key="12">
    <source>
        <dbReference type="RuleBase" id="RU003784"/>
    </source>
</evidence>
<evidence type="ECO:0000256" key="9">
    <source>
        <dbReference type="ARBA" id="ARBA00049563"/>
    </source>
</evidence>
<dbReference type="GO" id="GO:0005524">
    <property type="term" value="F:ATP binding"/>
    <property type="evidence" value="ECO:0007669"/>
    <property type="project" value="UniProtKB-UniRule"/>
</dbReference>
<dbReference type="STRING" id="29542.A6070_00875"/>
<reference evidence="14 15" key="1">
    <citation type="journal article" date="2017" name="Genome Announc.">
        <title>Complete Genome Sequences of Two Acetylene-Fermenting Pelobacter acetylenicus Strains.</title>
        <authorList>
            <person name="Sutton J.M."/>
            <person name="Baesman S.M."/>
            <person name="Fierst J.L."/>
            <person name="Poret-Peterson A.T."/>
            <person name="Oremland R.S."/>
            <person name="Dunlap D.S."/>
            <person name="Akob D.M."/>
        </authorList>
    </citation>
    <scope>NUCLEOTIDE SEQUENCE [LARGE SCALE GENOMIC DNA]</scope>
    <source>
        <strain evidence="14 15">DSM 3247</strain>
    </source>
</reference>
<protein>
    <recommendedName>
        <fullName evidence="10">tRNA dimethylallyltransferase</fullName>
        <ecNumber evidence="10">2.5.1.75</ecNumber>
    </recommendedName>
    <alternativeName>
        <fullName evidence="10">Dimethylallyl diphosphate:tRNA dimethylallyltransferase</fullName>
        <shortName evidence="10">DMAPP:tRNA dimethylallyltransferase</shortName>
        <shortName evidence="10">DMATase</shortName>
    </alternativeName>
    <alternativeName>
        <fullName evidence="10">Isopentenyl-diphosphate:tRNA isopentenyltransferase</fullName>
        <shortName evidence="10">IPP transferase</shortName>
        <shortName evidence="10">IPPT</shortName>
        <shortName evidence="10">IPTase</shortName>
    </alternativeName>
</protein>
<dbReference type="OrthoDB" id="9776390at2"/>
<evidence type="ECO:0000256" key="5">
    <source>
        <dbReference type="ARBA" id="ARBA00022694"/>
    </source>
</evidence>
<feature type="binding site" evidence="10">
    <location>
        <begin position="10"/>
        <end position="17"/>
    </location>
    <ligand>
        <name>ATP</name>
        <dbReference type="ChEBI" id="CHEBI:30616"/>
    </ligand>
</feature>
<dbReference type="AlphaFoldDB" id="A0A1L3GGH9"/>
<feature type="region of interest" description="Interaction with substrate tRNA" evidence="10">
    <location>
        <begin position="35"/>
        <end position="38"/>
    </location>
</feature>
<evidence type="ECO:0000256" key="6">
    <source>
        <dbReference type="ARBA" id="ARBA00022741"/>
    </source>
</evidence>
<dbReference type="Proteomes" id="UP000182264">
    <property type="component" value="Chromosome"/>
</dbReference>
<feature type="site" description="Interaction with substrate tRNA" evidence="10">
    <location>
        <position position="123"/>
    </location>
</feature>
<keyword evidence="4 10" id="KW-0808">Transferase</keyword>
<dbReference type="Gene3D" id="3.40.50.300">
    <property type="entry name" value="P-loop containing nucleotide triphosphate hydrolases"/>
    <property type="match status" value="1"/>
</dbReference>
<evidence type="ECO:0000256" key="11">
    <source>
        <dbReference type="RuleBase" id="RU003783"/>
    </source>
</evidence>
<dbReference type="KEGG" id="pace:A6070_00875"/>
<comment type="caution">
    <text evidence="10">Lacks conserved residue(s) required for the propagation of feature annotation.</text>
</comment>
<feature type="site" description="Interaction with substrate tRNA" evidence="10">
    <location>
        <position position="100"/>
    </location>
</feature>
<dbReference type="HAMAP" id="MF_00185">
    <property type="entry name" value="IPP_trans"/>
    <property type="match status" value="1"/>
</dbReference>
<comment type="cofactor">
    <cofactor evidence="1 10">
        <name>Mg(2+)</name>
        <dbReference type="ChEBI" id="CHEBI:18420"/>
    </cofactor>
</comment>
<dbReference type="InterPro" id="IPR027417">
    <property type="entry name" value="P-loop_NTPase"/>
</dbReference>
<evidence type="ECO:0000313" key="14">
    <source>
        <dbReference type="EMBL" id="APG24788.1"/>
    </source>
</evidence>
<dbReference type="EC" id="2.5.1.75" evidence="10"/>
<comment type="similarity">
    <text evidence="3 10 13">Belongs to the IPP transferase family.</text>
</comment>
<comment type="subunit">
    <text evidence="10">Monomer.</text>
</comment>
<dbReference type="GO" id="GO:0006400">
    <property type="term" value="P:tRNA modification"/>
    <property type="evidence" value="ECO:0007669"/>
    <property type="project" value="TreeGrafter"/>
</dbReference>
<name>A0A1L3GGH9_SYNAC</name>
<evidence type="ECO:0000256" key="2">
    <source>
        <dbReference type="ARBA" id="ARBA00003213"/>
    </source>
</evidence>
<dbReference type="GO" id="GO:0052381">
    <property type="term" value="F:tRNA dimethylallyltransferase activity"/>
    <property type="evidence" value="ECO:0007669"/>
    <property type="project" value="UniProtKB-UniRule"/>
</dbReference>
<evidence type="ECO:0000313" key="15">
    <source>
        <dbReference type="Proteomes" id="UP000182264"/>
    </source>
</evidence>
<dbReference type="PANTHER" id="PTHR11088:SF60">
    <property type="entry name" value="TRNA DIMETHYLALLYLTRANSFERASE"/>
    <property type="match status" value="1"/>
</dbReference>
<sequence>MSCNLLVILGPTASGKTRLGIAAAQALGGEIISADSRQVFRGMDIGTGKDLAEYGEIPRHLIDIRDAGGEFSVFDFQEEFCSAYHDIRERGRLPVLIGGTGLYLDCVLRNYRLLRVPENPALRAALAPLNMEQLAVRLKALKPAQHNTTDLTDRDRMLRAIEIAEGELAAGEAHVALPELKPLVFGLHWERQTLRRRITERLRQRLDEGLIDEVRGLLNRGVDHRTLEHYGLEYRMVSCHLRGELNRNDMFQKLNSAIHQFAKRQDTWFRRMERQGIAIHWLEGSADPLQALLRIHRNA</sequence>
<dbReference type="SUPFAM" id="SSF52540">
    <property type="entry name" value="P-loop containing nucleoside triphosphate hydrolases"/>
    <property type="match status" value="2"/>
</dbReference>
<dbReference type="EMBL" id="CP015518">
    <property type="protein sequence ID" value="APG24788.1"/>
    <property type="molecule type" value="Genomic_DNA"/>
</dbReference>
<evidence type="ECO:0000256" key="10">
    <source>
        <dbReference type="HAMAP-Rule" id="MF_00185"/>
    </source>
</evidence>
<organism evidence="14 15">
    <name type="scientific">Syntrophotalea acetylenica</name>
    <name type="common">Pelobacter acetylenicus</name>
    <dbReference type="NCBI Taxonomy" id="29542"/>
    <lineage>
        <taxon>Bacteria</taxon>
        <taxon>Pseudomonadati</taxon>
        <taxon>Thermodesulfobacteriota</taxon>
        <taxon>Desulfuromonadia</taxon>
        <taxon>Desulfuromonadales</taxon>
        <taxon>Syntrophotaleaceae</taxon>
        <taxon>Syntrophotalea</taxon>
    </lineage>
</organism>
<accession>A0A1L3GGH9</accession>
<keyword evidence="8 10" id="KW-0460">Magnesium</keyword>
<proteinExistence type="inferred from homology"/>
<comment type="function">
    <text evidence="2 10 12">Catalyzes the transfer of a dimethylallyl group onto the adenine at position 37 in tRNAs that read codons beginning with uridine, leading to the formation of N6-(dimethylallyl)adenosine (i(6)A).</text>
</comment>
<evidence type="ECO:0000256" key="1">
    <source>
        <dbReference type="ARBA" id="ARBA00001946"/>
    </source>
</evidence>
<keyword evidence="15" id="KW-1185">Reference proteome</keyword>
<evidence type="ECO:0000256" key="4">
    <source>
        <dbReference type="ARBA" id="ARBA00022679"/>
    </source>
</evidence>
<dbReference type="InterPro" id="IPR018022">
    <property type="entry name" value="IPT"/>
</dbReference>
<comment type="catalytic activity">
    <reaction evidence="9 10 11">
        <text>adenosine(37) in tRNA + dimethylallyl diphosphate = N(6)-dimethylallyladenosine(37) in tRNA + diphosphate</text>
        <dbReference type="Rhea" id="RHEA:26482"/>
        <dbReference type="Rhea" id="RHEA-COMP:10162"/>
        <dbReference type="Rhea" id="RHEA-COMP:10375"/>
        <dbReference type="ChEBI" id="CHEBI:33019"/>
        <dbReference type="ChEBI" id="CHEBI:57623"/>
        <dbReference type="ChEBI" id="CHEBI:74411"/>
        <dbReference type="ChEBI" id="CHEBI:74415"/>
        <dbReference type="EC" id="2.5.1.75"/>
    </reaction>
</comment>
<dbReference type="RefSeq" id="WP_072286634.1">
    <property type="nucleotide sequence ID" value="NZ_CP015455.1"/>
</dbReference>
<evidence type="ECO:0000256" key="13">
    <source>
        <dbReference type="RuleBase" id="RU003785"/>
    </source>
</evidence>
<evidence type="ECO:0000256" key="7">
    <source>
        <dbReference type="ARBA" id="ARBA00022840"/>
    </source>
</evidence>
<keyword evidence="5 10" id="KW-0819">tRNA processing</keyword>
<dbReference type="Pfam" id="PF01715">
    <property type="entry name" value="IPPT"/>
    <property type="match status" value="1"/>
</dbReference>
<feature type="binding site" evidence="10">
    <location>
        <begin position="12"/>
        <end position="17"/>
    </location>
    <ligand>
        <name>substrate</name>
    </ligand>
</feature>
<keyword evidence="6 10" id="KW-0547">Nucleotide-binding</keyword>
<keyword evidence="7 10" id="KW-0067">ATP-binding</keyword>
<evidence type="ECO:0000256" key="3">
    <source>
        <dbReference type="ARBA" id="ARBA00005842"/>
    </source>
</evidence>
<dbReference type="InterPro" id="IPR039657">
    <property type="entry name" value="Dimethylallyltransferase"/>
</dbReference>
<dbReference type="PANTHER" id="PTHR11088">
    <property type="entry name" value="TRNA DIMETHYLALLYLTRANSFERASE"/>
    <property type="match status" value="1"/>
</dbReference>
<evidence type="ECO:0000256" key="8">
    <source>
        <dbReference type="ARBA" id="ARBA00022842"/>
    </source>
</evidence>
<gene>
    <name evidence="10" type="primary">miaA</name>
    <name evidence="14" type="ORF">A7E75_06930</name>
</gene>